<organism evidence="4 5">
    <name type="scientific">Zooshikella harenae</name>
    <dbReference type="NCBI Taxonomy" id="2827238"/>
    <lineage>
        <taxon>Bacteria</taxon>
        <taxon>Pseudomonadati</taxon>
        <taxon>Pseudomonadota</taxon>
        <taxon>Gammaproteobacteria</taxon>
        <taxon>Oceanospirillales</taxon>
        <taxon>Zooshikellaceae</taxon>
        <taxon>Zooshikella</taxon>
    </lineage>
</organism>
<dbReference type="Proteomes" id="UP000690515">
    <property type="component" value="Unassembled WGS sequence"/>
</dbReference>
<evidence type="ECO:0000256" key="3">
    <source>
        <dbReference type="PROSITE-ProRule" id="PRU00023"/>
    </source>
</evidence>
<gene>
    <name evidence="4" type="ORF">KCG35_24040</name>
</gene>
<sequence>MKLIYIVLLTLLLPISGCSDFYSNDLQKAIEENNLVEIDQLLGEHPKLLEAYLYDGWTPLTLAAREGKLKVTKLLVKHGVDLEHLEGSGNSALAWATFNQHIEVVRYLISMGANPCFKGEKGSFPYTIAKNKGYNELKKILPKCTK</sequence>
<dbReference type="SUPFAM" id="SSF48403">
    <property type="entry name" value="Ankyrin repeat"/>
    <property type="match status" value="1"/>
</dbReference>
<reference evidence="4 5" key="1">
    <citation type="submission" date="2021-04" db="EMBL/GenBank/DDBJ databases">
        <authorList>
            <person name="Pira H."/>
            <person name="Risdian C."/>
            <person name="Wink J."/>
        </authorList>
    </citation>
    <scope>NUCLEOTIDE SEQUENCE [LARGE SCALE GENOMIC DNA]</scope>
    <source>
        <strain evidence="4 5">WH53</strain>
    </source>
</reference>
<dbReference type="EMBL" id="JAGSOY010000157">
    <property type="protein sequence ID" value="MBU2714127.1"/>
    <property type="molecule type" value="Genomic_DNA"/>
</dbReference>
<feature type="repeat" description="ANK" evidence="3">
    <location>
        <begin position="55"/>
        <end position="87"/>
    </location>
</feature>
<dbReference type="InterPro" id="IPR002110">
    <property type="entry name" value="Ankyrin_rpt"/>
</dbReference>
<evidence type="ECO:0000256" key="1">
    <source>
        <dbReference type="ARBA" id="ARBA00022737"/>
    </source>
</evidence>
<dbReference type="Gene3D" id="1.25.40.20">
    <property type="entry name" value="Ankyrin repeat-containing domain"/>
    <property type="match status" value="1"/>
</dbReference>
<dbReference type="PROSITE" id="PS50088">
    <property type="entry name" value="ANK_REPEAT"/>
    <property type="match status" value="2"/>
</dbReference>
<evidence type="ECO:0000313" key="4">
    <source>
        <dbReference type="EMBL" id="MBU2714127.1"/>
    </source>
</evidence>
<dbReference type="Pfam" id="PF12796">
    <property type="entry name" value="Ank_2"/>
    <property type="match status" value="1"/>
</dbReference>
<protein>
    <submittedName>
        <fullName evidence="4">Ankyrin repeat domain-containing protein</fullName>
    </submittedName>
</protein>
<accession>A0ABS5ZJ76</accession>
<dbReference type="PANTHER" id="PTHR24171">
    <property type="entry name" value="ANKYRIN REPEAT DOMAIN-CONTAINING PROTEIN 39-RELATED"/>
    <property type="match status" value="1"/>
</dbReference>
<evidence type="ECO:0000256" key="2">
    <source>
        <dbReference type="ARBA" id="ARBA00023043"/>
    </source>
</evidence>
<keyword evidence="1" id="KW-0677">Repeat</keyword>
<keyword evidence="2 3" id="KW-0040">ANK repeat</keyword>
<comment type="caution">
    <text evidence="4">The sequence shown here is derived from an EMBL/GenBank/DDBJ whole genome shotgun (WGS) entry which is preliminary data.</text>
</comment>
<feature type="repeat" description="ANK" evidence="3">
    <location>
        <begin position="88"/>
        <end position="120"/>
    </location>
</feature>
<proteinExistence type="predicted"/>
<keyword evidence="5" id="KW-1185">Reference proteome</keyword>
<name>A0ABS5ZJ76_9GAMM</name>
<dbReference type="RefSeq" id="WP_215822396.1">
    <property type="nucleotide sequence ID" value="NZ_JAGSOY010000157.1"/>
</dbReference>
<evidence type="ECO:0000313" key="5">
    <source>
        <dbReference type="Proteomes" id="UP000690515"/>
    </source>
</evidence>
<dbReference type="PROSITE" id="PS50297">
    <property type="entry name" value="ANK_REP_REGION"/>
    <property type="match status" value="2"/>
</dbReference>
<dbReference type="InterPro" id="IPR036770">
    <property type="entry name" value="Ankyrin_rpt-contain_sf"/>
</dbReference>
<dbReference type="SMART" id="SM00248">
    <property type="entry name" value="ANK"/>
    <property type="match status" value="2"/>
</dbReference>